<gene>
    <name evidence="2" type="ORF">BCL90_2797</name>
    <name evidence="3" type="ORF">E3V97_03430</name>
</gene>
<dbReference type="InterPro" id="IPR059123">
    <property type="entry name" value="StrF_dom"/>
</dbReference>
<dbReference type="EMBL" id="SOPX01000001">
    <property type="protein sequence ID" value="TFB33107.1"/>
    <property type="molecule type" value="Genomic_DNA"/>
</dbReference>
<keyword evidence="2" id="KW-0808">Transferase</keyword>
<dbReference type="InterPro" id="IPR029044">
    <property type="entry name" value="Nucleotide-diphossugar_trans"/>
</dbReference>
<dbReference type="RefSeq" id="WP_121284426.1">
    <property type="nucleotide sequence ID" value="NZ_RCCK01000011.1"/>
</dbReference>
<dbReference type="EMBL" id="RCCK01000011">
    <property type="protein sequence ID" value="RLJ77691.1"/>
    <property type="molecule type" value="Genomic_DNA"/>
</dbReference>
<evidence type="ECO:0000313" key="2">
    <source>
        <dbReference type="EMBL" id="RLJ77691.1"/>
    </source>
</evidence>
<evidence type="ECO:0000313" key="4">
    <source>
        <dbReference type="Proteomes" id="UP000273898"/>
    </source>
</evidence>
<accession>A0A497Y492</accession>
<protein>
    <submittedName>
        <fullName evidence="2">Glycosyl transferase family 2</fullName>
    </submittedName>
</protein>
<dbReference type="Gene3D" id="3.90.550.10">
    <property type="entry name" value="Spore Coat Polysaccharide Biosynthesis Protein SpsA, Chain A"/>
    <property type="match status" value="1"/>
</dbReference>
<reference evidence="2 4" key="1">
    <citation type="submission" date="2018-10" db="EMBL/GenBank/DDBJ databases">
        <title>Genomic Encyclopedia of Archaeal and Bacterial Type Strains, Phase II (KMG-II): from individual species to whole genera.</title>
        <authorList>
            <person name="Goeker M."/>
        </authorList>
    </citation>
    <scope>NUCLEOTIDE SEQUENCE [LARGE SCALE GENOMIC DNA]</scope>
    <source>
        <strain evidence="2 4">DSM 19624</strain>
    </source>
</reference>
<dbReference type="GO" id="GO:0016740">
    <property type="term" value="F:transferase activity"/>
    <property type="evidence" value="ECO:0007669"/>
    <property type="project" value="UniProtKB-KW"/>
</dbReference>
<reference evidence="3 5" key="2">
    <citation type="submission" date="2019-03" db="EMBL/GenBank/DDBJ databases">
        <authorList>
            <person name="He R.-H."/>
        </authorList>
    </citation>
    <scope>NUCLEOTIDE SEQUENCE [LARGE SCALE GENOMIC DNA]</scope>
    <source>
        <strain evidence="3 5">DSM 19624</strain>
    </source>
</reference>
<comment type="caution">
    <text evidence="2">The sequence shown here is derived from an EMBL/GenBank/DDBJ whole genome shotgun (WGS) entry which is preliminary data.</text>
</comment>
<keyword evidence="5" id="KW-1185">Reference proteome</keyword>
<name>A0A497Y492_9SPHI</name>
<proteinExistence type="predicted"/>
<evidence type="ECO:0000313" key="3">
    <source>
        <dbReference type="EMBL" id="TFB33107.1"/>
    </source>
</evidence>
<organism evidence="2 4">
    <name type="scientific">Pedobacter alluvionis</name>
    <dbReference type="NCBI Taxonomy" id="475253"/>
    <lineage>
        <taxon>Bacteria</taxon>
        <taxon>Pseudomonadati</taxon>
        <taxon>Bacteroidota</taxon>
        <taxon>Sphingobacteriia</taxon>
        <taxon>Sphingobacteriales</taxon>
        <taxon>Sphingobacteriaceae</taxon>
        <taxon>Pedobacter</taxon>
    </lineage>
</organism>
<dbReference type="Proteomes" id="UP000273898">
    <property type="component" value="Unassembled WGS sequence"/>
</dbReference>
<dbReference type="Pfam" id="PF13712">
    <property type="entry name" value="Glyco_tranf_2_5"/>
    <property type="match status" value="1"/>
</dbReference>
<evidence type="ECO:0000313" key="5">
    <source>
        <dbReference type="Proteomes" id="UP000297429"/>
    </source>
</evidence>
<feature type="domain" description="Streptomycin biosynthesis protein StrF" evidence="1">
    <location>
        <begin position="4"/>
        <end position="211"/>
    </location>
</feature>
<dbReference type="OrthoDB" id="7851643at2"/>
<sequence length="296" mass="34339">MISIIICSINTANLSDIKKNISDTIGIEYEIIAVDNRVESKGICEVYNFAARESKFDILCFMHEDIKMHSENWGSKVLSIFRQNTNAGVVGVAGSTYKSLTPSSWHCYDIDASEALNYNIIQNYKYSQKERVLEFSNPRQADLERVVCLDGVWLCCTKSAFNFYQFDEKLLNAFHGYDLDFCLGVGQKYSVFVTFDILIEHFSEGNFNKIWLKEILKVHQKWSSKLPVNLIGLRDEKIAVEEKRGFKNLLIRMHKEKFSAMEMLMVIVNARKSKIMTFKLYVKLLNFWLKVIFRGH</sequence>
<dbReference type="Proteomes" id="UP000297429">
    <property type="component" value="Unassembled WGS sequence"/>
</dbReference>
<dbReference type="AlphaFoldDB" id="A0A497Y492"/>
<dbReference type="SUPFAM" id="SSF53448">
    <property type="entry name" value="Nucleotide-diphospho-sugar transferases"/>
    <property type="match status" value="1"/>
</dbReference>
<evidence type="ECO:0000259" key="1">
    <source>
        <dbReference type="Pfam" id="PF13712"/>
    </source>
</evidence>